<evidence type="ECO:0000313" key="4">
    <source>
        <dbReference type="EMBL" id="VVV57401.1"/>
    </source>
</evidence>
<gene>
    <name evidence="4" type="ORF">NYM_LOCUS4658</name>
</gene>
<accession>A0A5K0WW65</accession>
<feature type="compositionally biased region" description="Basic and acidic residues" evidence="2">
    <location>
        <begin position="304"/>
        <end position="313"/>
    </location>
</feature>
<dbReference type="OrthoDB" id="784295at2759"/>
<proteinExistence type="predicted"/>
<feature type="region of interest" description="Disordered" evidence="2">
    <location>
        <begin position="78"/>
        <end position="120"/>
    </location>
</feature>
<sequence>MEGNLSGGNMIAGPSYGVLELQGSLHPHQHHQHSHALNQNHQQHQRPPSHHPHLLQDVYPMSVTPLDCEPSLAAPDFRGSHRSTHSGAKLCASDEDEPSFNEDGIDGHPEDGKGKKNSPWHRMKWTDGMVKLLISIVSYIGEDAASECSGGRKKLVILQKKGKWKTVSKVMAARGCYVSPQQCEDKFNDLNKRYKRLTDVLGRGTSCKVVENPVLLDSMDHLSEKSKEDVRKILSSKHLFYEEMCSYHNGNRLHLLDDPSLLQCLQSVLRGRDGRASSRSARDDNDCEDDEDEIEEGNDDPEDNEFHGEDGGLIHKRPKIRSNIEDTSLWTIPNAHDFSKRIGSENLVVGEANEMTQEQASWMQREWIKNRMLQLEEQKINIQAQALELEAQRFKWQRFSRKKDRELDKLKLENERMKLENERFVLQLRRKELELGLGRSDASMPESSHALVRLQRTGDQDEMERTHCI</sequence>
<dbReference type="PANTHER" id="PTHR46327:SF3">
    <property type="entry name" value="TRANSCRIPTION FACTOR"/>
    <property type="match status" value="1"/>
</dbReference>
<feature type="region of interest" description="Disordered" evidence="2">
    <location>
        <begin position="25"/>
        <end position="55"/>
    </location>
</feature>
<dbReference type="PANTHER" id="PTHR46327">
    <property type="entry name" value="F16F4.11 PROTEIN-RELATED"/>
    <property type="match status" value="1"/>
</dbReference>
<feature type="compositionally biased region" description="Basic and acidic residues" evidence="2">
    <location>
        <begin position="273"/>
        <end position="284"/>
    </location>
</feature>
<dbReference type="Pfam" id="PF13837">
    <property type="entry name" value="Myb_DNA-bind_4"/>
    <property type="match status" value="1"/>
</dbReference>
<feature type="compositionally biased region" description="Acidic residues" evidence="2">
    <location>
        <begin position="285"/>
        <end position="303"/>
    </location>
</feature>
<evidence type="ECO:0000256" key="2">
    <source>
        <dbReference type="SAM" id="MobiDB-lite"/>
    </source>
</evidence>
<evidence type="ECO:0000256" key="1">
    <source>
        <dbReference type="SAM" id="Coils"/>
    </source>
</evidence>
<dbReference type="InterPro" id="IPR044822">
    <property type="entry name" value="Myb_DNA-bind_4"/>
</dbReference>
<feature type="coiled-coil region" evidence="1">
    <location>
        <begin position="370"/>
        <end position="434"/>
    </location>
</feature>
<dbReference type="AlphaFoldDB" id="A0A5K0WW65"/>
<feature type="domain" description="Myb/SANT-like DNA-binding" evidence="3">
    <location>
        <begin position="122"/>
        <end position="211"/>
    </location>
</feature>
<name>A0A5K0WW65_9MAGN</name>
<feature type="compositionally biased region" description="Acidic residues" evidence="2">
    <location>
        <begin position="93"/>
        <end position="104"/>
    </location>
</feature>
<evidence type="ECO:0000259" key="3">
    <source>
        <dbReference type="Pfam" id="PF13837"/>
    </source>
</evidence>
<feature type="compositionally biased region" description="Basic and acidic residues" evidence="2">
    <location>
        <begin position="456"/>
        <end position="469"/>
    </location>
</feature>
<feature type="compositionally biased region" description="Basic residues" evidence="2">
    <location>
        <begin position="43"/>
        <end position="53"/>
    </location>
</feature>
<feature type="region of interest" description="Disordered" evidence="2">
    <location>
        <begin position="446"/>
        <end position="469"/>
    </location>
</feature>
<dbReference type="Gramene" id="NC10G0145730.1">
    <property type="protein sequence ID" value="NC10G0145730.1:cds"/>
    <property type="gene ID" value="NC10G0145730"/>
</dbReference>
<keyword evidence="1" id="KW-0175">Coiled coil</keyword>
<feature type="region of interest" description="Disordered" evidence="2">
    <location>
        <begin position="273"/>
        <end position="318"/>
    </location>
</feature>
<reference evidence="4" key="1">
    <citation type="submission" date="2019-09" db="EMBL/GenBank/DDBJ databases">
        <authorList>
            <person name="Zhang L."/>
        </authorList>
    </citation>
    <scope>NUCLEOTIDE SEQUENCE</scope>
</reference>
<dbReference type="EMBL" id="LR721775">
    <property type="protein sequence ID" value="VVV57401.1"/>
    <property type="molecule type" value="Genomic_DNA"/>
</dbReference>
<protein>
    <recommendedName>
        <fullName evidence="3">Myb/SANT-like DNA-binding domain-containing protein</fullName>
    </recommendedName>
</protein>
<dbReference type="Gene3D" id="1.10.10.60">
    <property type="entry name" value="Homeodomain-like"/>
    <property type="match status" value="1"/>
</dbReference>
<feature type="compositionally biased region" description="Basic and acidic residues" evidence="2">
    <location>
        <begin position="105"/>
        <end position="114"/>
    </location>
</feature>
<organism evidence="4">
    <name type="scientific">Nymphaea colorata</name>
    <name type="common">pocket water lily</name>
    <dbReference type="NCBI Taxonomy" id="210225"/>
    <lineage>
        <taxon>Eukaryota</taxon>
        <taxon>Viridiplantae</taxon>
        <taxon>Streptophyta</taxon>
        <taxon>Embryophyta</taxon>
        <taxon>Tracheophyta</taxon>
        <taxon>Spermatophyta</taxon>
        <taxon>Magnoliopsida</taxon>
        <taxon>Nymphaeales</taxon>
        <taxon>Nymphaeaceae</taxon>
        <taxon>Nymphaea</taxon>
    </lineage>
</organism>
<dbReference type="OMA" id="DRAKNCT"/>